<dbReference type="InterPro" id="IPR029441">
    <property type="entry name" value="Cass2"/>
</dbReference>
<dbReference type="InterPro" id="IPR011256">
    <property type="entry name" value="Reg_factor_effector_dom_sf"/>
</dbReference>
<dbReference type="EMBL" id="QPJD01000023">
    <property type="protein sequence ID" value="RCW41525.1"/>
    <property type="molecule type" value="Genomic_DNA"/>
</dbReference>
<name>A0A368VJ41_9BACL</name>
<protein>
    <submittedName>
        <fullName evidence="2">Putative transcriptional regulator YdeE</fullName>
    </submittedName>
</protein>
<dbReference type="SMART" id="SM00422">
    <property type="entry name" value="HTH_MERR"/>
    <property type="match status" value="1"/>
</dbReference>
<dbReference type="Pfam" id="PF14526">
    <property type="entry name" value="Cass2"/>
    <property type="match status" value="1"/>
</dbReference>
<keyword evidence="3" id="KW-1185">Reference proteome</keyword>
<dbReference type="InterPro" id="IPR009061">
    <property type="entry name" value="DNA-bd_dom_put_sf"/>
</dbReference>
<comment type="caution">
    <text evidence="2">The sequence shown here is derived from an EMBL/GenBank/DDBJ whole genome shotgun (WGS) entry which is preliminary data.</text>
</comment>
<dbReference type="GO" id="GO:0006355">
    <property type="term" value="P:regulation of DNA-templated transcription"/>
    <property type="evidence" value="ECO:0007669"/>
    <property type="project" value="InterPro"/>
</dbReference>
<dbReference type="CDD" id="cd01107">
    <property type="entry name" value="HTH_BmrR"/>
    <property type="match status" value="1"/>
</dbReference>
<evidence type="ECO:0000313" key="3">
    <source>
        <dbReference type="Proteomes" id="UP000252415"/>
    </source>
</evidence>
<dbReference type="InterPro" id="IPR010499">
    <property type="entry name" value="AraC_E-bd"/>
</dbReference>
<dbReference type="OrthoDB" id="9773308at2"/>
<dbReference type="PROSITE" id="PS50937">
    <property type="entry name" value="HTH_MERR_2"/>
    <property type="match status" value="1"/>
</dbReference>
<dbReference type="Gene3D" id="1.10.1660.10">
    <property type="match status" value="1"/>
</dbReference>
<reference evidence="2 3" key="1">
    <citation type="submission" date="2018-07" db="EMBL/GenBank/DDBJ databases">
        <title>Genomic Encyclopedia of Type Strains, Phase III (KMG-III): the genomes of soil and plant-associated and newly described type strains.</title>
        <authorList>
            <person name="Whitman W."/>
        </authorList>
    </citation>
    <scope>NUCLEOTIDE SEQUENCE [LARGE SCALE GENOMIC DNA]</scope>
    <source>
        <strain evidence="2 3">CECT 7506</strain>
    </source>
</reference>
<feature type="domain" description="HTH merR-type" evidence="1">
    <location>
        <begin position="1"/>
        <end position="71"/>
    </location>
</feature>
<dbReference type="Proteomes" id="UP000252415">
    <property type="component" value="Unassembled WGS sequence"/>
</dbReference>
<gene>
    <name evidence="2" type="ORF">DFP97_12354</name>
</gene>
<proteinExistence type="predicted"/>
<sequence length="271" mass="31060">MLTVGQLARIFNVSTKTLRHYDAVGLFIPASVGGENSYRYYAPDQLGELKRILFLRSMGVGLEVLRELKDCGALHDDKRIKRILEEQADTIRGDIERQHQLLQSVVQMIDYINHAGRLEIEPRIVKKSAFKVVGMEWQSAKSHGSIPDMWERFNMREHEIRNKVKPDVAYGICITDHEQEFSYVAGFEVHTEELPDGMVSITVPEQTYAVFSHRGKLEGIGKTMNWVYGNWLPQSGLQPVLGMDFELYDERFLGTDNDATEIDLYVPILQK</sequence>
<evidence type="ECO:0000259" key="1">
    <source>
        <dbReference type="PROSITE" id="PS50937"/>
    </source>
</evidence>
<evidence type="ECO:0000313" key="2">
    <source>
        <dbReference type="EMBL" id="RCW41525.1"/>
    </source>
</evidence>
<dbReference type="PANTHER" id="PTHR36444">
    <property type="entry name" value="TRANSCRIPTIONAL REGULATOR PROTEIN YOBU-RELATED"/>
    <property type="match status" value="1"/>
</dbReference>
<dbReference type="Gene3D" id="3.20.80.10">
    <property type="entry name" value="Regulatory factor, effector binding domain"/>
    <property type="match status" value="1"/>
</dbReference>
<dbReference type="AlphaFoldDB" id="A0A368VJ41"/>
<organism evidence="2 3">
    <name type="scientific">Paenibacillus prosopidis</name>
    <dbReference type="NCBI Taxonomy" id="630520"/>
    <lineage>
        <taxon>Bacteria</taxon>
        <taxon>Bacillati</taxon>
        <taxon>Bacillota</taxon>
        <taxon>Bacilli</taxon>
        <taxon>Bacillales</taxon>
        <taxon>Paenibacillaceae</taxon>
        <taxon>Paenibacillus</taxon>
    </lineage>
</organism>
<dbReference type="SUPFAM" id="SSF55136">
    <property type="entry name" value="Probable bacterial effector-binding domain"/>
    <property type="match status" value="1"/>
</dbReference>
<dbReference type="SUPFAM" id="SSF46955">
    <property type="entry name" value="Putative DNA-binding domain"/>
    <property type="match status" value="1"/>
</dbReference>
<dbReference type="RefSeq" id="WP_114383831.1">
    <property type="nucleotide sequence ID" value="NZ_QPJD01000023.1"/>
</dbReference>
<dbReference type="Pfam" id="PF13411">
    <property type="entry name" value="MerR_1"/>
    <property type="match status" value="1"/>
</dbReference>
<accession>A0A368VJ41</accession>
<dbReference type="InterPro" id="IPR053182">
    <property type="entry name" value="YobU-like_regulator"/>
</dbReference>
<dbReference type="InterPro" id="IPR000551">
    <property type="entry name" value="MerR-type_HTH_dom"/>
</dbReference>
<dbReference type="PANTHER" id="PTHR36444:SF2">
    <property type="entry name" value="TRANSCRIPTIONAL REGULATOR PROTEIN YOBU-RELATED"/>
    <property type="match status" value="1"/>
</dbReference>
<dbReference type="GO" id="GO:0003677">
    <property type="term" value="F:DNA binding"/>
    <property type="evidence" value="ECO:0007669"/>
    <property type="project" value="InterPro"/>
</dbReference>
<dbReference type="SMART" id="SM00871">
    <property type="entry name" value="AraC_E_bind"/>
    <property type="match status" value="1"/>
</dbReference>